<evidence type="ECO:0000313" key="3">
    <source>
        <dbReference type="Proteomes" id="UP000323884"/>
    </source>
</evidence>
<dbReference type="Proteomes" id="UP000323884">
    <property type="component" value="Unassembled WGS sequence"/>
</dbReference>
<dbReference type="EMBL" id="VTRU01000001">
    <property type="protein sequence ID" value="TZF98362.1"/>
    <property type="molecule type" value="Genomic_DNA"/>
</dbReference>
<geneLocation type="plasmid" evidence="2">
    <name>unnamed1</name>
</geneLocation>
<evidence type="ECO:0000313" key="2">
    <source>
        <dbReference type="EMBL" id="TZF98362.1"/>
    </source>
</evidence>
<dbReference type="AlphaFoldDB" id="A0A5D8ZW71"/>
<keyword evidence="3" id="KW-1185">Reference proteome</keyword>
<sequence length="361" mass="42168">MEEKIDKIISIIGGYRNEDIGRGYRTKIDADHFNKWLEQFEESDREFLVDELLHLIPKSYLTKDYTLEMISTEFDIISKHLGYDDIGQFFDETEFLDCQPSGKSQKVFLGFIDELLKEKYGRSLEDCGTKNIKQWYYADDVLASGGTFKSDILEKIADYGNEEFIESNIKIIGSFVILHNWASKNVSYSIGKKLGADLQNRFKFYRVSEIENNPKINYYNPNPKFNHIYPLRSEVGEQVLQFVEDNLNNDYDYYNEDFAFRDANYPKKEDFFSSAENRMRYEQILLGKGFEIMKSIDHISAYGLRPLGMTNPTNKTLGTGTHFFTWRNVSNTCPLVFWWGSNDWYPLFPAIRNNSAASDFD</sequence>
<organism evidence="2 3">
    <name type="scientific">Chryseobacterium panacisoli</name>
    <dbReference type="NCBI Taxonomy" id="1807141"/>
    <lineage>
        <taxon>Bacteria</taxon>
        <taxon>Pseudomonadati</taxon>
        <taxon>Bacteroidota</taxon>
        <taxon>Flavobacteriia</taxon>
        <taxon>Flavobacteriales</taxon>
        <taxon>Weeksellaceae</taxon>
        <taxon>Chryseobacterium group</taxon>
        <taxon>Chryseobacterium</taxon>
    </lineage>
</organism>
<proteinExistence type="predicted"/>
<name>A0A5D8ZW71_9FLAO</name>
<protein>
    <recommendedName>
        <fullName evidence="1">PRTase-CE domain-containing protein</fullName>
    </recommendedName>
</protein>
<accession>A0A5D8ZW71</accession>
<feature type="domain" description="PRTase-CE" evidence="1">
    <location>
        <begin position="34"/>
        <end position="349"/>
    </location>
</feature>
<reference evidence="2 3" key="1">
    <citation type="submission" date="2019-08" db="EMBL/GenBank/DDBJ databases">
        <title>Draft genome sequence of Chryseobacterium sp. Gsoil 183.</title>
        <authorList>
            <person name="Im W.-T."/>
        </authorList>
    </citation>
    <scope>NUCLEOTIDE SEQUENCE [LARGE SCALE GENOMIC DNA]</scope>
    <source>
        <strain evidence="2 3">Gsoil 183</strain>
        <plasmid evidence="2">unnamed1</plasmid>
    </source>
</reference>
<gene>
    <name evidence="2" type="ORF">FW781_00045</name>
</gene>
<dbReference type="OrthoDB" id="7753492at2"/>
<dbReference type="Pfam" id="PF24390">
    <property type="entry name" value="PRTase-CE"/>
    <property type="match status" value="1"/>
</dbReference>
<keyword evidence="2" id="KW-0614">Plasmid</keyword>
<dbReference type="InterPro" id="IPR056920">
    <property type="entry name" value="PRTase-CE"/>
</dbReference>
<evidence type="ECO:0000259" key="1">
    <source>
        <dbReference type="Pfam" id="PF24390"/>
    </source>
</evidence>
<dbReference type="RefSeq" id="WP_149385552.1">
    <property type="nucleotide sequence ID" value="NZ_VTRU01000001.1"/>
</dbReference>
<comment type="caution">
    <text evidence="2">The sequence shown here is derived from an EMBL/GenBank/DDBJ whole genome shotgun (WGS) entry which is preliminary data.</text>
</comment>